<dbReference type="GO" id="GO:0009279">
    <property type="term" value="C:cell outer membrane"/>
    <property type="evidence" value="ECO:0007669"/>
    <property type="project" value="UniProtKB-SubCell"/>
</dbReference>
<keyword evidence="3" id="KW-0998">Cell outer membrane</keyword>
<keyword evidence="2" id="KW-0472">Membrane</keyword>
<gene>
    <name evidence="5" type="ORF">SAMN05660349_00360</name>
</gene>
<evidence type="ECO:0000313" key="6">
    <source>
        <dbReference type="Proteomes" id="UP000190852"/>
    </source>
</evidence>
<dbReference type="Gene3D" id="2.40.170.20">
    <property type="entry name" value="TonB-dependent receptor, beta-barrel domain"/>
    <property type="match status" value="1"/>
</dbReference>
<evidence type="ECO:0000256" key="1">
    <source>
        <dbReference type="ARBA" id="ARBA00004442"/>
    </source>
</evidence>
<reference evidence="6" key="1">
    <citation type="submission" date="2017-02" db="EMBL/GenBank/DDBJ databases">
        <authorList>
            <person name="Varghese N."/>
            <person name="Submissions S."/>
        </authorList>
    </citation>
    <scope>NUCLEOTIDE SEQUENCE [LARGE SCALE GENOMIC DNA]</scope>
    <source>
        <strain evidence="6">DSM 24967</strain>
    </source>
</reference>
<accession>A0A1T5A300</accession>
<dbReference type="SUPFAM" id="SSF49464">
    <property type="entry name" value="Carboxypeptidase regulatory domain-like"/>
    <property type="match status" value="1"/>
</dbReference>
<protein>
    <submittedName>
        <fullName evidence="5">CarboxypepD_reg-like domain-containing protein</fullName>
    </submittedName>
</protein>
<dbReference type="SUPFAM" id="SSF56935">
    <property type="entry name" value="Porins"/>
    <property type="match status" value="1"/>
</dbReference>
<evidence type="ECO:0000256" key="4">
    <source>
        <dbReference type="SAM" id="SignalP"/>
    </source>
</evidence>
<feature type="chain" id="PRO_5012482140" evidence="4">
    <location>
        <begin position="24"/>
        <end position="719"/>
    </location>
</feature>
<dbReference type="InterPro" id="IPR036942">
    <property type="entry name" value="Beta-barrel_TonB_sf"/>
</dbReference>
<comment type="subcellular location">
    <subcellularLocation>
        <location evidence="1">Cell outer membrane</location>
    </subcellularLocation>
</comment>
<dbReference type="Proteomes" id="UP000190852">
    <property type="component" value="Unassembled WGS sequence"/>
</dbReference>
<feature type="signal peptide" evidence="4">
    <location>
        <begin position="1"/>
        <end position="23"/>
    </location>
</feature>
<dbReference type="RefSeq" id="WP_079682104.1">
    <property type="nucleotide sequence ID" value="NZ_FUYQ01000002.1"/>
</dbReference>
<evidence type="ECO:0000256" key="2">
    <source>
        <dbReference type="ARBA" id="ARBA00023136"/>
    </source>
</evidence>
<evidence type="ECO:0000313" key="5">
    <source>
        <dbReference type="EMBL" id="SKB29372.1"/>
    </source>
</evidence>
<dbReference type="AlphaFoldDB" id="A0A1T5A300"/>
<evidence type="ECO:0000256" key="3">
    <source>
        <dbReference type="ARBA" id="ARBA00023237"/>
    </source>
</evidence>
<sequence>MKTHCRLLFFLSVFLLQTAISYAQTYTVAGIVVDDKGAPMMSVNIYIRETLEGTSSREDGSFDFKTTAKGEITLCAQMLGYTPAYMKGEASGMGRVHLVLHPQNVALQEVFVTAGNYRLQGSSKWKEMSPVSIATTAGAVGDIYNGIALLPGVQAAGESGKLMVRGGDSREAQTFIDEMHVLSPYTYTPENSAARGRYSPFLFEGINFSSGGFSSDYSQSLSSVLPLTTKDESPVTKIGVSLLSVGMGGGGTKAWANSSLSFNGDYQNIGPYNKLFPDSYDWINPYQRISGESQFRKTLANKGIWKTYLAYDRTSFAQHTSEAFNPINRRMDFEEDNLYLNSTFRKTLGKGYKFFSGVAISSNKKRMDGASLASDALKETESEIHLKIKAEKRYSNLYKLTAGAESMLRRDSLSYMYPPAILTGGEISHSINSLFLINDFNLSASLQGNVSARLEQTSLNDHWQILPRASLTYKMKDFYLSAIAGLYQQLPENSFLLRNQHLSAERCWQYILGAYHESNGKTFRLEVYNKKYHNLATNLNNNYTSDGYGYARGIDLFLNDREVVKNLEYMLAYSYNDSKRKYGDYPAEAMPQYATRHNLSVALKYWVQPIRSTIGITDRYASGRPYHNPNEEGFMQHTTSPYNSLDLSISFLLNKKVIIHASASNILGRNNVYNYTYSSSRGEDGAFAGSPVNASRNSFFMIGIFITLSGNTAYDVSNF</sequence>
<dbReference type="Pfam" id="PF13715">
    <property type="entry name" value="CarbopepD_reg_2"/>
    <property type="match status" value="1"/>
</dbReference>
<dbReference type="Gene3D" id="2.60.40.1120">
    <property type="entry name" value="Carboxypeptidase-like, regulatory domain"/>
    <property type="match status" value="1"/>
</dbReference>
<proteinExistence type="predicted"/>
<organism evidence="5 6">
    <name type="scientific">Parabacteroides chartae</name>
    <dbReference type="NCBI Taxonomy" id="1037355"/>
    <lineage>
        <taxon>Bacteria</taxon>
        <taxon>Pseudomonadati</taxon>
        <taxon>Bacteroidota</taxon>
        <taxon>Bacteroidia</taxon>
        <taxon>Bacteroidales</taxon>
        <taxon>Tannerellaceae</taxon>
        <taxon>Parabacteroides</taxon>
    </lineage>
</organism>
<keyword evidence="6" id="KW-1185">Reference proteome</keyword>
<keyword evidence="4" id="KW-0732">Signal</keyword>
<name>A0A1T5A300_9BACT</name>
<dbReference type="EMBL" id="FUYQ01000002">
    <property type="protein sequence ID" value="SKB29372.1"/>
    <property type="molecule type" value="Genomic_DNA"/>
</dbReference>
<dbReference type="InterPro" id="IPR008969">
    <property type="entry name" value="CarboxyPept-like_regulatory"/>
</dbReference>